<protein>
    <submittedName>
        <fullName evidence="7">MipA/OmpV family protein</fullName>
    </submittedName>
</protein>
<dbReference type="EMBL" id="JBHTBX010000008">
    <property type="protein sequence ID" value="MFC7435460.1"/>
    <property type="molecule type" value="Genomic_DNA"/>
</dbReference>
<dbReference type="PANTHER" id="PTHR38776:SF1">
    <property type="entry name" value="MLTA-INTERACTING PROTEIN-RELATED"/>
    <property type="match status" value="1"/>
</dbReference>
<keyword evidence="3 6" id="KW-0732">Signal</keyword>
<organism evidence="7 8">
    <name type="scientific">Hydrogenophaga bisanensis</name>
    <dbReference type="NCBI Taxonomy" id="439611"/>
    <lineage>
        <taxon>Bacteria</taxon>
        <taxon>Pseudomonadati</taxon>
        <taxon>Pseudomonadota</taxon>
        <taxon>Betaproteobacteria</taxon>
        <taxon>Burkholderiales</taxon>
        <taxon>Comamonadaceae</taxon>
        <taxon>Hydrogenophaga</taxon>
    </lineage>
</organism>
<comment type="similarity">
    <text evidence="2">Belongs to the MipA/OmpV family.</text>
</comment>
<sequence>MRKAIKMAGWCLAGCGVVAPALAEQAAVVEFGKDYLIGAALTSSTAHMGQTENNLRLKPVFAFQLGRLRVSRSRANVIMSAGRGEGVETGVSTELLSRQNWSLSASLRLDNGRSFEGDPRWEGLPDIQDTVRGRVSARRSLGARWSTSVSFDHDLLDKDGGGRLLAGLGYRLPQSDRAHWDFSASGSWGSSRYMQTHYGISSPSAALVGSRAYTPGSGPESLQLGIDYTHALGENWVAFGGVGFSRLVRPAAASPLIDRKSTYGMSVGLAWRSSR</sequence>
<feature type="signal peptide" evidence="6">
    <location>
        <begin position="1"/>
        <end position="23"/>
    </location>
</feature>
<dbReference type="InterPro" id="IPR010583">
    <property type="entry name" value="MipA"/>
</dbReference>
<keyword evidence="4" id="KW-0472">Membrane</keyword>
<dbReference type="Proteomes" id="UP001596495">
    <property type="component" value="Unassembled WGS sequence"/>
</dbReference>
<proteinExistence type="inferred from homology"/>
<dbReference type="PANTHER" id="PTHR38776">
    <property type="entry name" value="MLTA-INTERACTING PROTEIN-RELATED"/>
    <property type="match status" value="1"/>
</dbReference>
<feature type="chain" id="PRO_5045928968" evidence="6">
    <location>
        <begin position="24"/>
        <end position="275"/>
    </location>
</feature>
<evidence type="ECO:0000256" key="6">
    <source>
        <dbReference type="SAM" id="SignalP"/>
    </source>
</evidence>
<evidence type="ECO:0000256" key="3">
    <source>
        <dbReference type="ARBA" id="ARBA00022729"/>
    </source>
</evidence>
<evidence type="ECO:0000313" key="7">
    <source>
        <dbReference type="EMBL" id="MFC7435460.1"/>
    </source>
</evidence>
<keyword evidence="8" id="KW-1185">Reference proteome</keyword>
<dbReference type="Pfam" id="PF06629">
    <property type="entry name" value="MipA"/>
    <property type="match status" value="1"/>
</dbReference>
<comment type="subcellular location">
    <subcellularLocation>
        <location evidence="1">Cell outer membrane</location>
    </subcellularLocation>
</comment>
<evidence type="ECO:0000256" key="1">
    <source>
        <dbReference type="ARBA" id="ARBA00004442"/>
    </source>
</evidence>
<comment type="caution">
    <text evidence="7">The sequence shown here is derived from an EMBL/GenBank/DDBJ whole genome shotgun (WGS) entry which is preliminary data.</text>
</comment>
<reference evidence="8" key="1">
    <citation type="journal article" date="2019" name="Int. J. Syst. Evol. Microbiol.">
        <title>The Global Catalogue of Microorganisms (GCM) 10K type strain sequencing project: providing services to taxonomists for standard genome sequencing and annotation.</title>
        <authorList>
            <consortium name="The Broad Institute Genomics Platform"/>
            <consortium name="The Broad Institute Genome Sequencing Center for Infectious Disease"/>
            <person name="Wu L."/>
            <person name="Ma J."/>
        </authorList>
    </citation>
    <scope>NUCLEOTIDE SEQUENCE [LARGE SCALE GENOMIC DNA]</scope>
    <source>
        <strain evidence="8">CCUG 54518</strain>
    </source>
</reference>
<evidence type="ECO:0000256" key="5">
    <source>
        <dbReference type="ARBA" id="ARBA00023237"/>
    </source>
</evidence>
<accession>A0ABW2RBL2</accession>
<gene>
    <name evidence="7" type="ORF">ACFQNJ_13180</name>
</gene>
<name>A0ABW2RBL2_9BURK</name>
<evidence type="ECO:0000313" key="8">
    <source>
        <dbReference type="Proteomes" id="UP001596495"/>
    </source>
</evidence>
<evidence type="ECO:0000256" key="4">
    <source>
        <dbReference type="ARBA" id="ARBA00023136"/>
    </source>
</evidence>
<keyword evidence="5" id="KW-0998">Cell outer membrane</keyword>
<dbReference type="RefSeq" id="WP_374639705.1">
    <property type="nucleotide sequence ID" value="NZ_JBHTBX010000008.1"/>
</dbReference>
<evidence type="ECO:0000256" key="2">
    <source>
        <dbReference type="ARBA" id="ARBA00005722"/>
    </source>
</evidence>